<dbReference type="GO" id="GO:0039615">
    <property type="term" value="C:T=1 icosahedral viral capsid"/>
    <property type="evidence" value="ECO:0007669"/>
    <property type="project" value="UniProtKB-UniRule"/>
</dbReference>
<dbReference type="InterPro" id="IPR004219">
    <property type="entry name" value="TTvirus_Unk"/>
</dbReference>
<evidence type="ECO:0000256" key="4">
    <source>
        <dbReference type="ARBA" id="ARBA00022561"/>
    </source>
</evidence>
<reference evidence="7" key="1">
    <citation type="journal article" date="2000" name="J. Virol.">
        <title>Sequence heterogeneity of TT virus and closely related viruses.</title>
        <authorList>
            <person name="Khudyakov Y.E."/>
            <person name="Cong M.E."/>
            <person name="Nichols B."/>
            <person name="Reed D."/>
            <person name="Dou X.G."/>
            <person name="Viazov S.O."/>
            <person name="Chang J."/>
            <person name="Fried M.W."/>
            <person name="Williams I."/>
            <person name="Bower W."/>
            <person name="Lambert S."/>
            <person name="Purdy M."/>
            <person name="Roggendorf M."/>
            <person name="Fields H.A."/>
        </authorList>
    </citation>
    <scope>NUCLEOTIDE SEQUENCE</scope>
    <source>
        <strain evidence="7">den4601</strain>
    </source>
</reference>
<accession>Q9J7X4</accession>
<keyword evidence="5 6" id="KW-0946">Virion</keyword>
<sequence>KSDSKYTENKSKCLMANYPLWAMCYGYLDWCDKVLDHINIDSEYRVCIRCPYTHPMMTKASDPLWGFVPYSY</sequence>
<dbReference type="Pfam" id="PF02956">
    <property type="entry name" value="TT_ORF1"/>
    <property type="match status" value="1"/>
</dbReference>
<comment type="similarity">
    <text evidence="2 6">Belongs to the anelloviridae capsid protein family.</text>
</comment>
<comment type="subcellular location">
    <subcellularLocation>
        <location evidence="1 6">Virion</location>
    </subcellularLocation>
</comment>
<dbReference type="EMBL" id="AF173103">
    <property type="protein sequence ID" value="AAF33039.1"/>
    <property type="molecule type" value="Genomic_DNA"/>
</dbReference>
<feature type="non-terminal residue" evidence="7">
    <location>
        <position position="1"/>
    </location>
</feature>
<evidence type="ECO:0000256" key="1">
    <source>
        <dbReference type="ARBA" id="ARBA00004328"/>
    </source>
</evidence>
<protein>
    <recommendedName>
        <fullName evidence="6">Capsid protein</fullName>
    </recommendedName>
</protein>
<feature type="non-terminal residue" evidence="7">
    <location>
        <position position="72"/>
    </location>
</feature>
<proteinExistence type="inferred from homology"/>
<organism evidence="7">
    <name type="scientific">Torque teno virus</name>
    <dbReference type="NCBI Taxonomy" id="68887"/>
    <lineage>
        <taxon>Viruses</taxon>
        <taxon>Monodnaviria</taxon>
        <taxon>Shotokuvirae</taxon>
        <taxon>Commensaviricota</taxon>
        <taxon>Cardeaviricetes</taxon>
        <taxon>Sanitavirales</taxon>
        <taxon>Anelloviridae</taxon>
    </lineage>
</organism>
<name>Q9J7X4_9VIRU</name>
<comment type="function">
    <text evidence="6">Self-assembles to form an icosahedral capsid.</text>
</comment>
<evidence type="ECO:0000256" key="2">
    <source>
        <dbReference type="ARBA" id="ARBA00006131"/>
    </source>
</evidence>
<evidence type="ECO:0000256" key="5">
    <source>
        <dbReference type="ARBA" id="ARBA00022844"/>
    </source>
</evidence>
<evidence type="ECO:0000256" key="3">
    <source>
        <dbReference type="ARBA" id="ARBA00022431"/>
    </source>
</evidence>
<evidence type="ECO:0000313" key="7">
    <source>
        <dbReference type="EMBL" id="AAF33039.1"/>
    </source>
</evidence>
<evidence type="ECO:0000256" key="6">
    <source>
        <dbReference type="RuleBase" id="RU361230"/>
    </source>
</evidence>
<keyword evidence="4 6" id="KW-0167">Capsid protein</keyword>
<keyword evidence="3 6" id="KW-1140">T=1 icosahedral capsid protein</keyword>